<sequence>MEDHPSPVVCEKGKMHRIASWSIVVTAQAISWMSREHAIARILFFQVKRRSDSRASGPRVDSIAFFMSSALRTCRSFGDCHLRTHPPSHQPLFGSEGSLCKTPQKAFRSTPRCPAAHAHTSSCGSVQSIGCTWWQMSGGYGGSRSGFADVGRR</sequence>
<dbReference type="EMBL" id="JAGTJQ010000007">
    <property type="protein sequence ID" value="KAH7027442.1"/>
    <property type="molecule type" value="Genomic_DNA"/>
</dbReference>
<dbReference type="AlphaFoldDB" id="A0A9P9BKW1"/>
<evidence type="ECO:0000313" key="1">
    <source>
        <dbReference type="EMBL" id="KAH7027442.1"/>
    </source>
</evidence>
<dbReference type="Proteomes" id="UP000756346">
    <property type="component" value="Unassembled WGS sequence"/>
</dbReference>
<accession>A0A9P9BKW1</accession>
<gene>
    <name evidence="1" type="ORF">B0I36DRAFT_327091</name>
</gene>
<comment type="caution">
    <text evidence="1">The sequence shown here is derived from an EMBL/GenBank/DDBJ whole genome shotgun (WGS) entry which is preliminary data.</text>
</comment>
<proteinExistence type="predicted"/>
<name>A0A9P9BKW1_9PEZI</name>
<reference evidence="1" key="1">
    <citation type="journal article" date="2021" name="Nat. Commun.">
        <title>Genetic determinants of endophytism in the Arabidopsis root mycobiome.</title>
        <authorList>
            <person name="Mesny F."/>
            <person name="Miyauchi S."/>
            <person name="Thiergart T."/>
            <person name="Pickel B."/>
            <person name="Atanasova L."/>
            <person name="Karlsson M."/>
            <person name="Huettel B."/>
            <person name="Barry K.W."/>
            <person name="Haridas S."/>
            <person name="Chen C."/>
            <person name="Bauer D."/>
            <person name="Andreopoulos W."/>
            <person name="Pangilinan J."/>
            <person name="LaButti K."/>
            <person name="Riley R."/>
            <person name="Lipzen A."/>
            <person name="Clum A."/>
            <person name="Drula E."/>
            <person name="Henrissat B."/>
            <person name="Kohler A."/>
            <person name="Grigoriev I.V."/>
            <person name="Martin F.M."/>
            <person name="Hacquard S."/>
        </authorList>
    </citation>
    <scope>NUCLEOTIDE SEQUENCE</scope>
    <source>
        <strain evidence="1">MPI-CAGE-CH-0230</strain>
    </source>
</reference>
<protein>
    <submittedName>
        <fullName evidence="1">Uncharacterized protein</fullName>
    </submittedName>
</protein>
<evidence type="ECO:0000313" key="2">
    <source>
        <dbReference type="Proteomes" id="UP000756346"/>
    </source>
</evidence>
<dbReference type="GeneID" id="70183970"/>
<organism evidence="1 2">
    <name type="scientific">Microdochium trichocladiopsis</name>
    <dbReference type="NCBI Taxonomy" id="1682393"/>
    <lineage>
        <taxon>Eukaryota</taxon>
        <taxon>Fungi</taxon>
        <taxon>Dikarya</taxon>
        <taxon>Ascomycota</taxon>
        <taxon>Pezizomycotina</taxon>
        <taxon>Sordariomycetes</taxon>
        <taxon>Xylariomycetidae</taxon>
        <taxon>Xylariales</taxon>
        <taxon>Microdochiaceae</taxon>
        <taxon>Microdochium</taxon>
    </lineage>
</organism>
<dbReference type="RefSeq" id="XP_046010241.1">
    <property type="nucleotide sequence ID" value="XM_046154424.1"/>
</dbReference>
<keyword evidence="2" id="KW-1185">Reference proteome</keyword>